<feature type="compositionally biased region" description="Basic residues" evidence="1">
    <location>
        <begin position="75"/>
        <end position="86"/>
    </location>
</feature>
<keyword evidence="4" id="KW-1185">Reference proteome</keyword>
<dbReference type="AlphaFoldDB" id="A0A383VSP3"/>
<dbReference type="Pfam" id="PF09282">
    <property type="entry name" value="Mago-bind"/>
    <property type="match status" value="1"/>
</dbReference>
<dbReference type="STRING" id="3088.A0A383VSP3"/>
<name>A0A383VSP3_TETOB</name>
<evidence type="ECO:0000313" key="3">
    <source>
        <dbReference type="EMBL" id="SZX67754.1"/>
    </source>
</evidence>
<gene>
    <name evidence="3" type="ORF">BQ4739_LOCUS8115</name>
</gene>
<feature type="region of interest" description="Disordered" evidence="1">
    <location>
        <begin position="1"/>
        <end position="147"/>
    </location>
</feature>
<dbReference type="SUPFAM" id="SSF101931">
    <property type="entry name" value="Pym (Within the bgcn gene intron protein, WIBG), N-terminal domain"/>
    <property type="match status" value="1"/>
</dbReference>
<evidence type="ECO:0000256" key="1">
    <source>
        <dbReference type="SAM" id="MobiDB-lite"/>
    </source>
</evidence>
<reference evidence="3 4" key="1">
    <citation type="submission" date="2016-10" db="EMBL/GenBank/DDBJ databases">
        <authorList>
            <person name="Cai Z."/>
        </authorList>
    </citation>
    <scope>NUCLEOTIDE SEQUENCE [LARGE SCALE GENOMIC DNA]</scope>
</reference>
<evidence type="ECO:0000313" key="4">
    <source>
        <dbReference type="Proteomes" id="UP000256970"/>
    </source>
</evidence>
<dbReference type="GO" id="GO:0035145">
    <property type="term" value="C:exon-exon junction complex"/>
    <property type="evidence" value="ECO:0007669"/>
    <property type="project" value="TreeGrafter"/>
</dbReference>
<sequence>MEQYVINENGEKVLAGSRRPDGTIRKERRIRAGYTPQDEQPTYQSTGAMWKQGVPKCPGLDSSAAAAASASAKSKAAKKNEKRKAKKADGPAGGDDAAAPSSSSTQAAAPKPAAAATAASSSAASSTAAAAPAAAAAAPAAAAAAEGPAAVLDRQIKALSKKVRQCQALNTRAAAGEALSAQEQEKLGKMPGWQEEIKDLEHQLAKMLV</sequence>
<dbReference type="GO" id="GO:0005737">
    <property type="term" value="C:cytoplasm"/>
    <property type="evidence" value="ECO:0007669"/>
    <property type="project" value="TreeGrafter"/>
</dbReference>
<dbReference type="PANTHER" id="PTHR22959:SF0">
    <property type="entry name" value="PARTNER OF Y14 AND MAGO"/>
    <property type="match status" value="1"/>
</dbReference>
<dbReference type="InterPro" id="IPR015362">
    <property type="entry name" value="WIBG_mago-bd"/>
</dbReference>
<dbReference type="PANTHER" id="PTHR22959">
    <property type="entry name" value="PYM PROTEIN"/>
    <property type="match status" value="1"/>
</dbReference>
<dbReference type="SMART" id="SM01273">
    <property type="entry name" value="Mago-bind"/>
    <property type="match status" value="1"/>
</dbReference>
<dbReference type="GO" id="GO:0003723">
    <property type="term" value="F:RNA binding"/>
    <property type="evidence" value="ECO:0007669"/>
    <property type="project" value="TreeGrafter"/>
</dbReference>
<dbReference type="Proteomes" id="UP000256970">
    <property type="component" value="Unassembled WGS sequence"/>
</dbReference>
<protein>
    <recommendedName>
        <fullName evidence="2">WIBG Mago-binding domain-containing protein</fullName>
    </recommendedName>
</protein>
<feature type="compositionally biased region" description="Polar residues" evidence="1">
    <location>
        <begin position="37"/>
        <end position="47"/>
    </location>
</feature>
<accession>A0A383VSP3</accession>
<feature type="domain" description="WIBG Mago-binding" evidence="2">
    <location>
        <begin position="10"/>
        <end position="36"/>
    </location>
</feature>
<organism evidence="3 4">
    <name type="scientific">Tetradesmus obliquus</name>
    <name type="common">Green alga</name>
    <name type="synonym">Acutodesmus obliquus</name>
    <dbReference type="NCBI Taxonomy" id="3088"/>
    <lineage>
        <taxon>Eukaryota</taxon>
        <taxon>Viridiplantae</taxon>
        <taxon>Chlorophyta</taxon>
        <taxon>core chlorophytes</taxon>
        <taxon>Chlorophyceae</taxon>
        <taxon>CS clade</taxon>
        <taxon>Sphaeropleales</taxon>
        <taxon>Scenedesmaceae</taxon>
        <taxon>Tetradesmus</taxon>
    </lineage>
</organism>
<evidence type="ECO:0000259" key="2">
    <source>
        <dbReference type="SMART" id="SM01273"/>
    </source>
</evidence>
<dbReference type="InterPro" id="IPR036348">
    <property type="entry name" value="WIBG_N_sf"/>
</dbReference>
<feature type="compositionally biased region" description="Low complexity" evidence="1">
    <location>
        <begin position="94"/>
        <end position="147"/>
    </location>
</feature>
<dbReference type="InterPro" id="IPR039333">
    <property type="entry name" value="PYM1"/>
</dbReference>
<dbReference type="GO" id="GO:1903259">
    <property type="term" value="P:exon-exon junction complex disassembly"/>
    <property type="evidence" value="ECO:0007669"/>
    <property type="project" value="InterPro"/>
</dbReference>
<proteinExistence type="predicted"/>
<feature type="compositionally biased region" description="Low complexity" evidence="1">
    <location>
        <begin position="62"/>
        <end position="74"/>
    </location>
</feature>
<dbReference type="EMBL" id="FNXT01000810">
    <property type="protein sequence ID" value="SZX67754.1"/>
    <property type="molecule type" value="Genomic_DNA"/>
</dbReference>